<dbReference type="InterPro" id="IPR025714">
    <property type="entry name" value="Methyltranfer_dom"/>
</dbReference>
<keyword evidence="3" id="KW-1185">Reference proteome</keyword>
<dbReference type="InterPro" id="IPR052220">
    <property type="entry name" value="METTL25"/>
</dbReference>
<comment type="caution">
    <text evidence="2">The sequence shown here is derived from an EMBL/GenBank/DDBJ whole genome shotgun (WGS) entry which is preliminary data.</text>
</comment>
<dbReference type="OrthoDB" id="10258156at2759"/>
<dbReference type="PANTHER" id="PTHR12496:SF9">
    <property type="entry name" value="METHYLTRANSFERASE-LIKE PROTEIN 25-RELATED"/>
    <property type="match status" value="1"/>
</dbReference>
<evidence type="ECO:0000259" key="1">
    <source>
        <dbReference type="Pfam" id="PF13679"/>
    </source>
</evidence>
<accession>A0A813Z9Q2</accession>
<reference evidence="2" key="1">
    <citation type="submission" date="2021-02" db="EMBL/GenBank/DDBJ databases">
        <authorList>
            <person name="Nowell W R."/>
        </authorList>
    </citation>
    <scope>NUCLEOTIDE SEQUENCE</scope>
    <source>
        <strain evidence="2">Ploen Becks lab</strain>
    </source>
</reference>
<protein>
    <recommendedName>
        <fullName evidence="1">Methyltransferase domain-containing protein</fullName>
    </recommendedName>
</protein>
<dbReference type="PANTHER" id="PTHR12496">
    <property type="entry name" value="CGI-41 METHYLTRANSFERASE"/>
    <property type="match status" value="1"/>
</dbReference>
<dbReference type="Proteomes" id="UP000663879">
    <property type="component" value="Unassembled WGS sequence"/>
</dbReference>
<evidence type="ECO:0000313" key="3">
    <source>
        <dbReference type="Proteomes" id="UP000663879"/>
    </source>
</evidence>
<sequence>MSRPELDKVNKLNFYQNLLKEIYSLVEENRSLLNTNNVQFLVEDHWNSKFNTELKNDLEIFLKEKLENNSSVNLLKYFIQNQPDPKLPYLNSLFDRLKNLFNTWDYKVCTNQDELIKMDRPDLIEFNQIVKQRFTIVQKQNRFMNTKKLYEVDHMSKFVASLCKKQDIFNIVDIGSGRAYISAQLSSSIFDDQFNVIALESSENNVESSMKRLNQMKNNKTPLCPLQVESKFKTITKFIQSSTQLNDIIRQNKASKQLENYALIGLHSCGNLSNSIINIYLDNRESERKLLCNVSCCYNLLREKYDIKIGDINEMDKKSCFPMSQYLNDLKYSLSYNMKIQACHCLFKCLSSVDDFKEQDNLIRWYRCVFQVIIYEFFKSKFSDDPNSTDFNVTVGKKIIGSNSVLSFVSYAKNALKKLGLNNEELNDDKINSYIEKNSIMKQRFDIYIQLKYILSTTMEYLILLDRLVYLYEVDHEEKLEHFLVKLFDPVKSPRCHALISYTK</sequence>
<evidence type="ECO:0000313" key="2">
    <source>
        <dbReference type="EMBL" id="CAF0895585.1"/>
    </source>
</evidence>
<name>A0A813Z9Q2_9BILA</name>
<organism evidence="2 3">
    <name type="scientific">Brachionus calyciflorus</name>
    <dbReference type="NCBI Taxonomy" id="104777"/>
    <lineage>
        <taxon>Eukaryota</taxon>
        <taxon>Metazoa</taxon>
        <taxon>Spiralia</taxon>
        <taxon>Gnathifera</taxon>
        <taxon>Rotifera</taxon>
        <taxon>Eurotatoria</taxon>
        <taxon>Monogononta</taxon>
        <taxon>Pseudotrocha</taxon>
        <taxon>Ploima</taxon>
        <taxon>Brachionidae</taxon>
        <taxon>Brachionus</taxon>
    </lineage>
</organism>
<proteinExistence type="predicted"/>
<gene>
    <name evidence="2" type="ORF">OXX778_LOCUS11135</name>
</gene>
<feature type="domain" description="Methyltransferase" evidence="1">
    <location>
        <begin position="147"/>
        <end position="303"/>
    </location>
</feature>
<dbReference type="AlphaFoldDB" id="A0A813Z9Q2"/>
<dbReference type="EMBL" id="CAJNOC010001848">
    <property type="protein sequence ID" value="CAF0895585.1"/>
    <property type="molecule type" value="Genomic_DNA"/>
</dbReference>
<dbReference type="Pfam" id="PF13679">
    <property type="entry name" value="Methyltransf_32"/>
    <property type="match status" value="1"/>
</dbReference>